<keyword evidence="3" id="KW-1133">Transmembrane helix</keyword>
<dbReference type="EMBL" id="UINC01019937">
    <property type="protein sequence ID" value="SVA84213.1"/>
    <property type="molecule type" value="Genomic_DNA"/>
</dbReference>
<organism evidence="4">
    <name type="scientific">marine metagenome</name>
    <dbReference type="NCBI Taxonomy" id="408172"/>
    <lineage>
        <taxon>unclassified sequences</taxon>
        <taxon>metagenomes</taxon>
        <taxon>ecological metagenomes</taxon>
    </lineage>
</organism>
<dbReference type="PANTHER" id="PTHR30563:SF0">
    <property type="entry name" value="DNA RECOMBINATION PROTEIN RMUC"/>
    <property type="match status" value="1"/>
</dbReference>
<keyword evidence="2" id="KW-0233">DNA recombination</keyword>
<feature type="transmembrane region" description="Helical" evidence="3">
    <location>
        <begin position="6"/>
        <end position="24"/>
    </location>
</feature>
<sequence>VNLEIILAFIIGALIGGFVTFKLLPGFLKSIFRDTARNELSEVQQEVTEDQKQNEDDITKKLEALNTAIIKATSTWDANTKNLSQEVGNLTKSHTQWAEALSNPGEQGALAEEALKVMLETAGFVKGVNFSEQQSEKTDEGDFRPDVYVNTPDDGTIIIDSKAPMKLYKEAIEVDDEKLKKQKLKEHAKNVLDHAKKLGKKDYSGVIGKKTPDFVIMYVPNVSIYMSAIEQIPDLVEQAAKHRVMVCPPSLIYAALKTIMLTWQQQEVYENAEEIKTQALEMHTRLKKFYDDFFKKIGTDLGRAVKAYSSGVRSWESRVMPSIRKIEEMGIADSTRKIESAQTIDDDPALLEQDKN</sequence>
<protein>
    <recommendedName>
        <fullName evidence="5">DNA recombination protein RmuC</fullName>
    </recommendedName>
</protein>
<evidence type="ECO:0000256" key="1">
    <source>
        <dbReference type="ARBA" id="ARBA00023054"/>
    </source>
</evidence>
<dbReference type="Pfam" id="PF02646">
    <property type="entry name" value="RmuC"/>
    <property type="match status" value="1"/>
</dbReference>
<reference evidence="4" key="1">
    <citation type="submission" date="2018-05" db="EMBL/GenBank/DDBJ databases">
        <authorList>
            <person name="Lanie J.A."/>
            <person name="Ng W.-L."/>
            <person name="Kazmierczak K.M."/>
            <person name="Andrzejewski T.M."/>
            <person name="Davidsen T.M."/>
            <person name="Wayne K.J."/>
            <person name="Tettelin H."/>
            <person name="Glass J.I."/>
            <person name="Rusch D."/>
            <person name="Podicherti R."/>
            <person name="Tsui H.-C.T."/>
            <person name="Winkler M.E."/>
        </authorList>
    </citation>
    <scope>NUCLEOTIDE SEQUENCE</scope>
</reference>
<proteinExistence type="predicted"/>
<evidence type="ECO:0000256" key="3">
    <source>
        <dbReference type="SAM" id="Phobius"/>
    </source>
</evidence>
<gene>
    <name evidence="4" type="ORF">METZ01_LOCUS137067</name>
</gene>
<keyword evidence="3" id="KW-0472">Membrane</keyword>
<feature type="non-terminal residue" evidence="4">
    <location>
        <position position="1"/>
    </location>
</feature>
<dbReference type="InterPro" id="IPR003798">
    <property type="entry name" value="DNA_recombination_RmuC"/>
</dbReference>
<dbReference type="PANTHER" id="PTHR30563">
    <property type="entry name" value="DNA RECOMBINATION PROTEIN RMUC"/>
    <property type="match status" value="1"/>
</dbReference>
<keyword evidence="1" id="KW-0175">Coiled coil</keyword>
<evidence type="ECO:0008006" key="5">
    <source>
        <dbReference type="Google" id="ProtNLM"/>
    </source>
</evidence>
<keyword evidence="3" id="KW-0812">Transmembrane</keyword>
<evidence type="ECO:0000313" key="4">
    <source>
        <dbReference type="EMBL" id="SVA84213.1"/>
    </source>
</evidence>
<dbReference type="GO" id="GO:0006310">
    <property type="term" value="P:DNA recombination"/>
    <property type="evidence" value="ECO:0007669"/>
    <property type="project" value="UniProtKB-KW"/>
</dbReference>
<accession>A0A381Z5Z4</accession>
<dbReference type="AlphaFoldDB" id="A0A381Z5Z4"/>
<name>A0A381Z5Z4_9ZZZZ</name>
<evidence type="ECO:0000256" key="2">
    <source>
        <dbReference type="ARBA" id="ARBA00023172"/>
    </source>
</evidence>